<reference evidence="3" key="2">
    <citation type="submission" date="2015-01" db="EMBL/GenBank/DDBJ databases">
        <title>Evolutionary Origins and Diversification of the Mycorrhizal Mutualists.</title>
        <authorList>
            <consortium name="DOE Joint Genome Institute"/>
            <consortium name="Mycorrhizal Genomics Consortium"/>
            <person name="Kohler A."/>
            <person name="Kuo A."/>
            <person name="Nagy L.G."/>
            <person name="Floudas D."/>
            <person name="Copeland A."/>
            <person name="Barry K.W."/>
            <person name="Cichocki N."/>
            <person name="Veneault-Fourrey C."/>
            <person name="LaButti K."/>
            <person name="Lindquist E.A."/>
            <person name="Lipzen A."/>
            <person name="Lundell T."/>
            <person name="Morin E."/>
            <person name="Murat C."/>
            <person name="Riley R."/>
            <person name="Ohm R."/>
            <person name="Sun H."/>
            <person name="Tunlid A."/>
            <person name="Henrissat B."/>
            <person name="Grigoriev I.V."/>
            <person name="Hibbett D.S."/>
            <person name="Martin F."/>
        </authorList>
    </citation>
    <scope>NUCLEOTIDE SEQUENCE [LARGE SCALE GENOMIC DNA]</scope>
    <source>
        <strain evidence="3">Marx 270</strain>
    </source>
</reference>
<feature type="compositionally biased region" description="Polar residues" evidence="1">
    <location>
        <begin position="81"/>
        <end position="92"/>
    </location>
</feature>
<feature type="region of interest" description="Disordered" evidence="1">
    <location>
        <begin position="61"/>
        <end position="106"/>
    </location>
</feature>
<evidence type="ECO:0000256" key="1">
    <source>
        <dbReference type="SAM" id="MobiDB-lite"/>
    </source>
</evidence>
<evidence type="ECO:0000313" key="2">
    <source>
        <dbReference type="EMBL" id="KIN94503.1"/>
    </source>
</evidence>
<accession>A0A0C3NGA6</accession>
<dbReference type="EMBL" id="KN832096">
    <property type="protein sequence ID" value="KIN94503.1"/>
    <property type="molecule type" value="Genomic_DNA"/>
</dbReference>
<dbReference type="AlphaFoldDB" id="A0A0C3NGA6"/>
<gene>
    <name evidence="2" type="ORF">M404DRAFT_35006</name>
</gene>
<evidence type="ECO:0000313" key="3">
    <source>
        <dbReference type="Proteomes" id="UP000054217"/>
    </source>
</evidence>
<reference evidence="2 3" key="1">
    <citation type="submission" date="2014-04" db="EMBL/GenBank/DDBJ databases">
        <authorList>
            <consortium name="DOE Joint Genome Institute"/>
            <person name="Kuo A."/>
            <person name="Kohler A."/>
            <person name="Costa M.D."/>
            <person name="Nagy L.G."/>
            <person name="Floudas D."/>
            <person name="Copeland A."/>
            <person name="Barry K.W."/>
            <person name="Cichocki N."/>
            <person name="Veneault-Fourrey C."/>
            <person name="LaButti K."/>
            <person name="Lindquist E.A."/>
            <person name="Lipzen A."/>
            <person name="Lundell T."/>
            <person name="Morin E."/>
            <person name="Murat C."/>
            <person name="Sun H."/>
            <person name="Tunlid A."/>
            <person name="Henrissat B."/>
            <person name="Grigoriev I.V."/>
            <person name="Hibbett D.S."/>
            <person name="Martin F."/>
            <person name="Nordberg H.P."/>
            <person name="Cantor M.N."/>
            <person name="Hua S.X."/>
        </authorList>
    </citation>
    <scope>NUCLEOTIDE SEQUENCE [LARGE SCALE GENOMIC DNA]</scope>
    <source>
        <strain evidence="2 3">Marx 270</strain>
    </source>
</reference>
<proteinExistence type="predicted"/>
<keyword evidence="3" id="KW-1185">Reference proteome</keyword>
<organism evidence="2 3">
    <name type="scientific">Pisolithus tinctorius Marx 270</name>
    <dbReference type="NCBI Taxonomy" id="870435"/>
    <lineage>
        <taxon>Eukaryota</taxon>
        <taxon>Fungi</taxon>
        <taxon>Dikarya</taxon>
        <taxon>Basidiomycota</taxon>
        <taxon>Agaricomycotina</taxon>
        <taxon>Agaricomycetes</taxon>
        <taxon>Agaricomycetidae</taxon>
        <taxon>Boletales</taxon>
        <taxon>Sclerodermatineae</taxon>
        <taxon>Pisolithaceae</taxon>
        <taxon>Pisolithus</taxon>
    </lineage>
</organism>
<dbReference type="Proteomes" id="UP000054217">
    <property type="component" value="Unassembled WGS sequence"/>
</dbReference>
<sequence length="146" mass="15874">MSFLPHQAPHLQGSGALQSYQHEGSEEYVFPPIGPLGGLPKYFLEVPKTIKNPRSQVHDSLSRFGSIHSGPVPDGPIFTNVPLSDGSTSTDPNRPPLIQASHSGESFTEGVVEHPIKSLRHESGRIDLLAVAIPDPTIRILQSRRD</sequence>
<name>A0A0C3NGA6_PISTI</name>
<dbReference type="InParanoid" id="A0A0C3NGA6"/>
<protein>
    <submittedName>
        <fullName evidence="2">Uncharacterized protein</fullName>
    </submittedName>
</protein>
<dbReference type="HOGENOM" id="CLU_1778248_0_0_1"/>